<dbReference type="PANTHER" id="PTHR43798">
    <property type="entry name" value="MONOACYLGLYCEROL LIPASE"/>
    <property type="match status" value="1"/>
</dbReference>
<gene>
    <name evidence="3" type="ORF">BAU07_02825</name>
</gene>
<sequence length="340" mass="36709">MADDDTSMARWTALRPAGIATTANAMDGAGQGPANHAQASRRRMLKQSCAVLAAMATPALSWAATQTPDTQRSTVTSSASDGVKLAVFEAGNPAGQPIVFVHGFSQSHESWIRQFQAPALLEKYHLIAYDLRGHGQSDKPLVPEAYRDSQKWADDLRSVVQATCRAKPCVVAWSYGGRVINDYLAAYGDGELRAINYVAATSTGDRSTLGRSYAVLLDMLSDDPATAQRGTEVFLRACFERQPAPAAMAEMVRFNNETPVAVRKLLGGRPAQYDAALRQVRVPVLITHGELDQISAVAMSRHTASLIPQALLSVYQGVGHSTFYEDPTRFNTELAALLDA</sequence>
<evidence type="ECO:0000256" key="1">
    <source>
        <dbReference type="ARBA" id="ARBA00022801"/>
    </source>
</evidence>
<evidence type="ECO:0000259" key="2">
    <source>
        <dbReference type="Pfam" id="PF00561"/>
    </source>
</evidence>
<feature type="domain" description="AB hydrolase-1" evidence="2">
    <location>
        <begin position="97"/>
        <end position="327"/>
    </location>
</feature>
<dbReference type="InterPro" id="IPR050266">
    <property type="entry name" value="AB_hydrolase_sf"/>
</dbReference>
<dbReference type="AlphaFoldDB" id="A0A193G9N6"/>
<dbReference type="PANTHER" id="PTHR43798:SF31">
    <property type="entry name" value="AB HYDROLASE SUPERFAMILY PROTEIN YCLE"/>
    <property type="match status" value="1"/>
</dbReference>
<keyword evidence="1" id="KW-0378">Hydrolase</keyword>
<dbReference type="Proteomes" id="UP000091926">
    <property type="component" value="Chromosome"/>
</dbReference>
<evidence type="ECO:0000313" key="4">
    <source>
        <dbReference type="Proteomes" id="UP000091926"/>
    </source>
</evidence>
<dbReference type="PRINTS" id="PR00412">
    <property type="entry name" value="EPOXHYDRLASE"/>
</dbReference>
<dbReference type="InterPro" id="IPR029058">
    <property type="entry name" value="AB_hydrolase_fold"/>
</dbReference>
<dbReference type="GO" id="GO:0016020">
    <property type="term" value="C:membrane"/>
    <property type="evidence" value="ECO:0007669"/>
    <property type="project" value="TreeGrafter"/>
</dbReference>
<reference evidence="3 4" key="1">
    <citation type="submission" date="2016-06" db="EMBL/GenBank/DDBJ databases">
        <title>Complete genome sequences of Bordetella bronchialis and Bordetella flabilis.</title>
        <authorList>
            <person name="LiPuma J.J."/>
            <person name="Spilker T."/>
        </authorList>
    </citation>
    <scope>NUCLEOTIDE SEQUENCE [LARGE SCALE GENOMIC DNA]</scope>
    <source>
        <strain evidence="3 4">AU10664</strain>
    </source>
</reference>
<dbReference type="STRING" id="463014.BAU07_02825"/>
<organism evidence="3 4">
    <name type="scientific">Bordetella flabilis</name>
    <dbReference type="NCBI Taxonomy" id="463014"/>
    <lineage>
        <taxon>Bacteria</taxon>
        <taxon>Pseudomonadati</taxon>
        <taxon>Pseudomonadota</taxon>
        <taxon>Betaproteobacteria</taxon>
        <taxon>Burkholderiales</taxon>
        <taxon>Alcaligenaceae</taxon>
        <taxon>Bordetella</taxon>
    </lineage>
</organism>
<name>A0A193G9N6_9BORD</name>
<protein>
    <recommendedName>
        <fullName evidence="2">AB hydrolase-1 domain-containing protein</fullName>
    </recommendedName>
</protein>
<dbReference type="InterPro" id="IPR000639">
    <property type="entry name" value="Epox_hydrolase-like"/>
</dbReference>
<dbReference type="InterPro" id="IPR000073">
    <property type="entry name" value="AB_hydrolase_1"/>
</dbReference>
<accession>A0A193G9N6</accession>
<dbReference type="GO" id="GO:0016787">
    <property type="term" value="F:hydrolase activity"/>
    <property type="evidence" value="ECO:0007669"/>
    <property type="project" value="UniProtKB-KW"/>
</dbReference>
<keyword evidence="4" id="KW-1185">Reference proteome</keyword>
<dbReference type="Gene3D" id="3.40.50.1820">
    <property type="entry name" value="alpha/beta hydrolase"/>
    <property type="match status" value="1"/>
</dbReference>
<proteinExistence type="predicted"/>
<dbReference type="KEGG" id="bfz:BAU07_02825"/>
<dbReference type="Pfam" id="PF00561">
    <property type="entry name" value="Abhydrolase_1"/>
    <property type="match status" value="1"/>
</dbReference>
<evidence type="ECO:0000313" key="3">
    <source>
        <dbReference type="EMBL" id="ANN76191.1"/>
    </source>
</evidence>
<dbReference type="SUPFAM" id="SSF53474">
    <property type="entry name" value="alpha/beta-Hydrolases"/>
    <property type="match status" value="1"/>
</dbReference>
<dbReference type="InterPro" id="IPR006311">
    <property type="entry name" value="TAT_signal"/>
</dbReference>
<dbReference type="EMBL" id="CP016172">
    <property type="protein sequence ID" value="ANN76191.1"/>
    <property type="molecule type" value="Genomic_DNA"/>
</dbReference>
<dbReference type="PROSITE" id="PS51318">
    <property type="entry name" value="TAT"/>
    <property type="match status" value="1"/>
</dbReference>